<dbReference type="Proteomes" id="UP001628193">
    <property type="component" value="Unassembled WGS sequence"/>
</dbReference>
<evidence type="ECO:0000313" key="3">
    <source>
        <dbReference type="Proteomes" id="UP001628193"/>
    </source>
</evidence>
<organism evidence="2 3">
    <name type="scientific">Candidatus Magnetaquiglobus chichijimensis</name>
    <dbReference type="NCBI Taxonomy" id="3141448"/>
    <lineage>
        <taxon>Bacteria</taxon>
        <taxon>Pseudomonadati</taxon>
        <taxon>Pseudomonadota</taxon>
        <taxon>Magnetococcia</taxon>
        <taxon>Magnetococcales</taxon>
        <taxon>Candidatus Magnetaquicoccaceae</taxon>
        <taxon>Candidatus Magnetaquiglobus</taxon>
    </lineage>
</organism>
<name>A0ABQ0CA66_9PROT</name>
<protein>
    <recommendedName>
        <fullName evidence="1">MaoC-like domain-containing protein</fullName>
    </recommendedName>
</protein>
<keyword evidence="3" id="KW-1185">Reference proteome</keyword>
<evidence type="ECO:0000313" key="2">
    <source>
        <dbReference type="EMBL" id="GAB0057782.1"/>
    </source>
</evidence>
<dbReference type="SUPFAM" id="SSF54637">
    <property type="entry name" value="Thioesterase/thiol ester dehydrase-isomerase"/>
    <property type="match status" value="1"/>
</dbReference>
<feature type="domain" description="MaoC-like" evidence="1">
    <location>
        <begin position="23"/>
        <end position="119"/>
    </location>
</feature>
<dbReference type="EMBL" id="BAAFGK010000004">
    <property type="protein sequence ID" value="GAB0057782.1"/>
    <property type="molecule type" value="Genomic_DNA"/>
</dbReference>
<sequence length="148" mass="16265">MSTHTINAYQWQDLRIGLEHAFQATITETMMERFLAISGDCNPLHVDATFAVRQGFRDRVVYGLLTASFYSTLAGVYLPGRFALLHGIDIAFSKPVFIGDTLTISGRIVYLNEACKQLQVGATIVNDAEVVVSKAKIKVGLVDDKEPA</sequence>
<dbReference type="InterPro" id="IPR002539">
    <property type="entry name" value="MaoC-like_dom"/>
</dbReference>
<proteinExistence type="predicted"/>
<gene>
    <name evidence="2" type="ORF">SIID45300_02114</name>
</gene>
<dbReference type="InterPro" id="IPR052342">
    <property type="entry name" value="MCH/BMMD"/>
</dbReference>
<dbReference type="RefSeq" id="WP_420905473.1">
    <property type="nucleotide sequence ID" value="NZ_BAAFGK010000004.1"/>
</dbReference>
<evidence type="ECO:0000259" key="1">
    <source>
        <dbReference type="Pfam" id="PF01575"/>
    </source>
</evidence>
<dbReference type="InterPro" id="IPR029069">
    <property type="entry name" value="HotDog_dom_sf"/>
</dbReference>
<accession>A0ABQ0CA66</accession>
<reference evidence="2 3" key="2">
    <citation type="submission" date="2024-09" db="EMBL/GenBank/DDBJ databases">
        <title>Draft genome sequence of Candidatus Magnetaquicoccaceae bacterium FCR-1.</title>
        <authorList>
            <person name="Shimoshige H."/>
            <person name="Shimamura S."/>
            <person name="Taoka A."/>
            <person name="Kobayashi H."/>
            <person name="Maekawa T."/>
        </authorList>
    </citation>
    <scope>NUCLEOTIDE SEQUENCE [LARGE SCALE GENOMIC DNA]</scope>
    <source>
        <strain evidence="2 3">FCR-1</strain>
    </source>
</reference>
<dbReference type="Pfam" id="PF01575">
    <property type="entry name" value="MaoC_dehydratas"/>
    <property type="match status" value="1"/>
</dbReference>
<comment type="caution">
    <text evidence="2">The sequence shown here is derived from an EMBL/GenBank/DDBJ whole genome shotgun (WGS) entry which is preliminary data.</text>
</comment>
<reference evidence="2 3" key="1">
    <citation type="submission" date="2024-05" db="EMBL/GenBank/DDBJ databases">
        <authorList>
            <consortium name="Candidatus Magnetaquicoccaceae bacterium FCR-1 genome sequencing consortium"/>
            <person name="Shimoshige H."/>
            <person name="Shimamura S."/>
            <person name="Taoka A."/>
            <person name="Kobayashi H."/>
            <person name="Maekawa T."/>
        </authorList>
    </citation>
    <scope>NUCLEOTIDE SEQUENCE [LARGE SCALE GENOMIC DNA]</scope>
    <source>
        <strain evidence="2 3">FCR-1</strain>
    </source>
</reference>
<dbReference type="PANTHER" id="PTHR43664">
    <property type="entry name" value="MONOAMINE OXIDASE-RELATED"/>
    <property type="match status" value="1"/>
</dbReference>
<dbReference type="Gene3D" id="3.10.129.10">
    <property type="entry name" value="Hotdog Thioesterase"/>
    <property type="match status" value="1"/>
</dbReference>
<dbReference type="PANTHER" id="PTHR43664:SF1">
    <property type="entry name" value="BETA-METHYLMALYL-COA DEHYDRATASE"/>
    <property type="match status" value="1"/>
</dbReference>